<accession>A0A915CJI6</accession>
<protein>
    <submittedName>
        <fullName evidence="2">Uncharacterized protein</fullName>
    </submittedName>
</protein>
<proteinExistence type="predicted"/>
<sequence length="158" mass="17139">MGFHHLLCTGINEAKLLEDPAGQAPPVLDEPLSKVMFQFLPQLITERKLYGKGGDGGMGLGGLMVAEKKSEHLGKRPCLLAFTLNLKEFYGFKTLRGFELEKGRLNLGIYRKTLTIVSLICGMETEMVGGSFGSETTALGGADDKLVESWDSLSGQDL</sequence>
<evidence type="ECO:0000313" key="1">
    <source>
        <dbReference type="Proteomes" id="UP000887569"/>
    </source>
</evidence>
<keyword evidence="1" id="KW-1185">Reference proteome</keyword>
<name>A0A915CJI6_PARUN</name>
<dbReference type="AlphaFoldDB" id="A0A915CJI6"/>
<evidence type="ECO:0000313" key="2">
    <source>
        <dbReference type="WBParaSite" id="PgR246_g004_t01"/>
    </source>
</evidence>
<dbReference type="Proteomes" id="UP000887569">
    <property type="component" value="Unplaced"/>
</dbReference>
<organism evidence="1 2">
    <name type="scientific">Parascaris univalens</name>
    <name type="common">Nematode worm</name>
    <dbReference type="NCBI Taxonomy" id="6257"/>
    <lineage>
        <taxon>Eukaryota</taxon>
        <taxon>Metazoa</taxon>
        <taxon>Ecdysozoa</taxon>
        <taxon>Nematoda</taxon>
        <taxon>Chromadorea</taxon>
        <taxon>Rhabditida</taxon>
        <taxon>Spirurina</taxon>
        <taxon>Ascaridomorpha</taxon>
        <taxon>Ascaridoidea</taxon>
        <taxon>Ascarididae</taxon>
        <taxon>Parascaris</taxon>
    </lineage>
</organism>
<reference evidence="2" key="1">
    <citation type="submission" date="2022-11" db="UniProtKB">
        <authorList>
            <consortium name="WormBaseParasite"/>
        </authorList>
    </citation>
    <scope>IDENTIFICATION</scope>
</reference>
<dbReference type="WBParaSite" id="PgR246_g004_t01">
    <property type="protein sequence ID" value="PgR246_g004_t01"/>
    <property type="gene ID" value="PgR246_g004"/>
</dbReference>